<proteinExistence type="predicted"/>
<reference evidence="1 2" key="1">
    <citation type="submission" date="2016-01" db="EMBL/GenBank/DDBJ databases">
        <title>Whole genome sequence and analysis of Micromonospora rosaria DSM 803, which can produce antibacterial substance rosamicin.</title>
        <authorList>
            <person name="Yang H."/>
            <person name="He X."/>
            <person name="Zhu D."/>
        </authorList>
    </citation>
    <scope>NUCLEOTIDE SEQUENCE [LARGE SCALE GENOMIC DNA]</scope>
    <source>
        <strain evidence="1 2">DSM 803</strain>
    </source>
</reference>
<dbReference type="EMBL" id="LRQV01000108">
    <property type="protein sequence ID" value="KXK59540.1"/>
    <property type="molecule type" value="Genomic_DNA"/>
</dbReference>
<name>A0A136PM54_9ACTN</name>
<dbReference type="RefSeq" id="WP_067370567.1">
    <property type="nucleotide sequence ID" value="NZ_JBIUBN010000033.1"/>
</dbReference>
<dbReference type="Proteomes" id="UP000070620">
    <property type="component" value="Unassembled WGS sequence"/>
</dbReference>
<comment type="caution">
    <text evidence="1">The sequence shown here is derived from an EMBL/GenBank/DDBJ whole genome shotgun (WGS) entry which is preliminary data.</text>
</comment>
<protein>
    <submittedName>
        <fullName evidence="1">Uncharacterized protein</fullName>
    </submittedName>
</protein>
<dbReference type="AlphaFoldDB" id="A0A136PM54"/>
<evidence type="ECO:0000313" key="1">
    <source>
        <dbReference type="EMBL" id="KXK59540.1"/>
    </source>
</evidence>
<accession>A0A136PM54</accession>
<gene>
    <name evidence="1" type="ORF">AWW66_23655</name>
</gene>
<organism evidence="1 2">
    <name type="scientific">Micromonospora rosaria</name>
    <dbReference type="NCBI Taxonomy" id="47874"/>
    <lineage>
        <taxon>Bacteria</taxon>
        <taxon>Bacillati</taxon>
        <taxon>Actinomycetota</taxon>
        <taxon>Actinomycetes</taxon>
        <taxon>Micromonosporales</taxon>
        <taxon>Micromonosporaceae</taxon>
        <taxon>Micromonospora</taxon>
    </lineage>
</organism>
<sequence>MLREHPCHRHPPGQHTDTCLTGPCGFCGTTLQAIASGECRSCLRIVCEACDGGYDPDRGPICHPCTQPGTGPRARPAT</sequence>
<keyword evidence="2" id="KW-1185">Reference proteome</keyword>
<evidence type="ECO:0000313" key="2">
    <source>
        <dbReference type="Proteomes" id="UP000070620"/>
    </source>
</evidence>
<dbReference type="OrthoDB" id="3290550at2"/>